<reference evidence="1" key="1">
    <citation type="submission" date="2018-11" db="EMBL/GenBank/DDBJ databases">
        <authorList>
            <consortium name="Pathogen Informatics"/>
        </authorList>
    </citation>
    <scope>NUCLEOTIDE SEQUENCE</scope>
</reference>
<keyword evidence="2" id="KW-1185">Reference proteome</keyword>
<organism evidence="1 2">
    <name type="scientific">Protopolystoma xenopodis</name>
    <dbReference type="NCBI Taxonomy" id="117903"/>
    <lineage>
        <taxon>Eukaryota</taxon>
        <taxon>Metazoa</taxon>
        <taxon>Spiralia</taxon>
        <taxon>Lophotrochozoa</taxon>
        <taxon>Platyhelminthes</taxon>
        <taxon>Monogenea</taxon>
        <taxon>Polyopisthocotylea</taxon>
        <taxon>Polystomatidea</taxon>
        <taxon>Polystomatidae</taxon>
        <taxon>Protopolystoma</taxon>
    </lineage>
</organism>
<feature type="non-terminal residue" evidence="1">
    <location>
        <position position="576"/>
    </location>
</feature>
<name>A0A3S5AGV3_9PLAT</name>
<comment type="caution">
    <text evidence="1">The sequence shown here is derived from an EMBL/GenBank/DDBJ whole genome shotgun (WGS) entry which is preliminary data.</text>
</comment>
<gene>
    <name evidence="1" type="ORF">PXEA_LOCUS16993</name>
</gene>
<evidence type="ECO:0000313" key="2">
    <source>
        <dbReference type="Proteomes" id="UP000784294"/>
    </source>
</evidence>
<dbReference type="AlphaFoldDB" id="A0A3S5AGV3"/>
<dbReference type="Proteomes" id="UP000784294">
    <property type="component" value="Unassembled WGS sequence"/>
</dbReference>
<sequence>MSEINAINHEKITEHLPLDTSQEFDDSFTGMNITQILSSAFGTEEENNDLIDASSPSLPLAGDSLDINERNSDSGITHSIHHNYGGATCSLSTDLLKKSANFVPTAPQYIGFKTAKNVNIASPSTTALLNARKYICDPYCSVNSQVPELDNSMAPGCTISSSESFLPNYLGQEITSRPSISSKVCDPQSITNACECPVPLAPSGISHSCGKNASSILKESALFFASSESIDIKVAQAVDFDFSRSKTILNSASKRTKNDNLSLSFSAAGNLSEEKTVPPRSFGFRMMHDVARTSTLEDTCLNTGKLSPNASTFDKTPTFRPESNSFSNAINIHLTGFKSARGDDLVPVTELALTKARNILSDIYLSKTSRADTFIKPAFSEKHENVEPASKCISFEACQAPEEKRIIVPVSQYSENSKSDGLTEAGGCDALHLSNKVPSDNYLSNTSGLSRNFYPNKMYRTGPDGQYFDERISMSSVSNLEVDAVNSFNDAFGESPLLYPSCDPTCHDKCESHLDTFVSRSNKKFVSCASSQFFQSSRGLSSILAKREESFESHSIQSDQKLISHEQGCANELAHS</sequence>
<evidence type="ECO:0000313" key="1">
    <source>
        <dbReference type="EMBL" id="VEL23553.1"/>
    </source>
</evidence>
<dbReference type="EMBL" id="CAAALY010062538">
    <property type="protein sequence ID" value="VEL23553.1"/>
    <property type="molecule type" value="Genomic_DNA"/>
</dbReference>
<protein>
    <submittedName>
        <fullName evidence="1">Uncharacterized protein</fullName>
    </submittedName>
</protein>
<accession>A0A3S5AGV3</accession>
<proteinExistence type="predicted"/>